<keyword evidence="1" id="KW-0408">Iron</keyword>
<dbReference type="GO" id="GO:0046872">
    <property type="term" value="F:metal ion binding"/>
    <property type="evidence" value="ECO:0007669"/>
    <property type="project" value="UniProtKB-KW"/>
</dbReference>
<proteinExistence type="inferred from homology"/>
<dbReference type="GO" id="GO:0019441">
    <property type="term" value="P:L-tryptophan catabolic process to kynurenine"/>
    <property type="evidence" value="ECO:0007669"/>
    <property type="project" value="UniProtKB-UniRule"/>
</dbReference>
<comment type="subunit">
    <text evidence="1">Homotetramer.</text>
</comment>
<comment type="catalytic activity">
    <reaction evidence="1">
        <text>L-tryptophan + O2 = N-formyl-L-kynurenine</text>
        <dbReference type="Rhea" id="RHEA:24536"/>
        <dbReference type="ChEBI" id="CHEBI:15379"/>
        <dbReference type="ChEBI" id="CHEBI:57912"/>
        <dbReference type="ChEBI" id="CHEBI:58629"/>
        <dbReference type="EC" id="1.13.11.11"/>
    </reaction>
</comment>
<dbReference type="PANTHER" id="PTHR10138:SF0">
    <property type="entry name" value="TRYPTOPHAN 2,3-DIOXYGENASE"/>
    <property type="match status" value="1"/>
</dbReference>
<evidence type="ECO:0000256" key="1">
    <source>
        <dbReference type="HAMAP-Rule" id="MF_01972"/>
    </source>
</evidence>
<dbReference type="HAMAP" id="MF_01972">
    <property type="entry name" value="T23O"/>
    <property type="match status" value="1"/>
</dbReference>
<dbReference type="GO" id="GO:0004833">
    <property type="term" value="F:L-tryptophan 2,3-dioxygenase activity"/>
    <property type="evidence" value="ECO:0007669"/>
    <property type="project" value="UniProtKB-UniRule"/>
</dbReference>
<organism evidence="2 3">
    <name type="scientific">Saccharothrix syringae</name>
    <name type="common">Nocardiopsis syringae</name>
    <dbReference type="NCBI Taxonomy" id="103733"/>
    <lineage>
        <taxon>Bacteria</taxon>
        <taxon>Bacillati</taxon>
        <taxon>Actinomycetota</taxon>
        <taxon>Actinomycetes</taxon>
        <taxon>Pseudonocardiales</taxon>
        <taxon>Pseudonocardiaceae</taxon>
        <taxon>Saccharothrix</taxon>
    </lineage>
</organism>
<keyword evidence="1 2" id="KW-0223">Dioxygenase</keyword>
<dbReference type="UniPathway" id="UPA00333">
    <property type="reaction ID" value="UER00453"/>
</dbReference>
<dbReference type="Pfam" id="PF03301">
    <property type="entry name" value="Trp_dioxygenase"/>
    <property type="match status" value="2"/>
</dbReference>
<dbReference type="KEGG" id="ssyi:EKG83_27620"/>
<dbReference type="GO" id="GO:0020037">
    <property type="term" value="F:heme binding"/>
    <property type="evidence" value="ECO:0007669"/>
    <property type="project" value="UniProtKB-UniRule"/>
</dbReference>
<dbReference type="EC" id="1.13.11.11" evidence="1"/>
<feature type="binding site" evidence="1">
    <location>
        <position position="222"/>
    </location>
    <ligand>
        <name>substrate</name>
    </ligand>
</feature>
<reference evidence="3" key="1">
    <citation type="journal article" date="2021" name="Curr. Microbiol.">
        <title>Complete genome of nocamycin-producing strain Saccharothrix syringae NRRL B-16468 reveals the biosynthetic potential for secondary metabolites.</title>
        <authorList>
            <person name="Mo X."/>
            <person name="Yang S."/>
        </authorList>
    </citation>
    <scope>NUCLEOTIDE SEQUENCE [LARGE SCALE GENOMIC DNA]</scope>
    <source>
        <strain evidence="3">ATCC 51364 / DSM 43886 / JCM 6844 / KCTC 9398 / NBRC 14523 / NRRL B-16468 / INA 2240</strain>
    </source>
</reference>
<keyword evidence="1" id="KW-0349">Heme</keyword>
<comment type="function">
    <text evidence="1">Heme-dependent dioxygenase that catalyzes the oxidative cleavage of the L-tryptophan (L-Trp) pyrrole ring and converts L-tryptophan to N-formyl-L-kynurenine. Catalyzes the oxidative cleavage of the indole moiety.</text>
</comment>
<comment type="caution">
    <text evidence="1">Lacks conserved residue(s) required for the propagation of feature annotation.</text>
</comment>
<dbReference type="AlphaFoldDB" id="A0A5Q0HFC9"/>
<feature type="binding site" description="axial binding residue" evidence="1">
    <location>
        <position position="208"/>
    </location>
    <ligand>
        <name>heme</name>
        <dbReference type="ChEBI" id="CHEBI:30413"/>
    </ligand>
    <ligandPart>
        <name>Fe</name>
        <dbReference type="ChEBI" id="CHEBI:18248"/>
    </ligandPart>
</feature>
<accession>A0A5Q0HFC9</accession>
<dbReference type="Proteomes" id="UP000325787">
    <property type="component" value="Chromosome"/>
</dbReference>
<keyword evidence="3" id="KW-1185">Reference proteome</keyword>
<protein>
    <recommendedName>
        <fullName evidence="1">Tryptophan 2,3-dioxygenase</fullName>
        <shortName evidence="1">TDO</shortName>
        <ecNumber evidence="1">1.13.11.11</ecNumber>
    </recommendedName>
    <alternativeName>
        <fullName evidence="1">Tryptamin 2,3-dioxygenase</fullName>
    </alternativeName>
    <alternativeName>
        <fullName evidence="1">Tryptophan oxygenase</fullName>
        <shortName evidence="1">TO</shortName>
        <shortName evidence="1">TRPO</shortName>
    </alternativeName>
    <alternativeName>
        <fullName evidence="1">Tryptophan pyrrolase</fullName>
    </alternativeName>
    <alternativeName>
        <fullName evidence="1">Tryptophanase</fullName>
    </alternativeName>
</protein>
<keyword evidence="1" id="KW-0560">Oxidoreductase</keyword>
<dbReference type="GO" id="GO:0019442">
    <property type="term" value="P:L-tryptophan catabolic process to acetyl-CoA"/>
    <property type="evidence" value="ECO:0007669"/>
    <property type="project" value="TreeGrafter"/>
</dbReference>
<comment type="pathway">
    <text evidence="1">Amino-acid degradation; L-tryptophan degradation via kynurenine pathway; L-kynurenine from L-tryptophan: step 1/2.</text>
</comment>
<evidence type="ECO:0000313" key="2">
    <source>
        <dbReference type="EMBL" id="QFZ24540.1"/>
    </source>
</evidence>
<gene>
    <name evidence="1" type="primary">kynA</name>
    <name evidence="2" type="ORF">EKG83_27620</name>
</gene>
<feature type="binding site" evidence="1">
    <location>
        <position position="86"/>
    </location>
    <ligand>
        <name>substrate</name>
    </ligand>
</feature>
<comment type="cofactor">
    <cofactor evidence="1">
        <name>heme</name>
        <dbReference type="ChEBI" id="CHEBI:30413"/>
    </cofactor>
    <text evidence="1">Binds 1 heme group per subunit.</text>
</comment>
<dbReference type="InterPro" id="IPR004981">
    <property type="entry name" value="Trp_2_3_dOase"/>
</dbReference>
<dbReference type="PANTHER" id="PTHR10138">
    <property type="entry name" value="TRYPTOPHAN 2,3-DIOXYGENASE"/>
    <property type="match status" value="1"/>
</dbReference>
<keyword evidence="1" id="KW-0479">Metal-binding</keyword>
<dbReference type="OrthoDB" id="9776847at2"/>
<dbReference type="Gene3D" id="1.20.58.480">
    <property type="match status" value="1"/>
</dbReference>
<dbReference type="InterPro" id="IPR037217">
    <property type="entry name" value="Trp/Indoleamine_2_3_dOase-like"/>
</dbReference>
<dbReference type="SUPFAM" id="SSF140959">
    <property type="entry name" value="Indolic compounds 2,3-dioxygenase-like"/>
    <property type="match status" value="1"/>
</dbReference>
<comment type="similarity">
    <text evidence="1">Belongs to the tryptophan 2,3-dioxygenase family.</text>
</comment>
<keyword evidence="1" id="KW-0823">Tryptophan catabolism</keyword>
<name>A0A5Q0HFC9_SACSY</name>
<dbReference type="EMBL" id="CP034550">
    <property type="protein sequence ID" value="QFZ24540.1"/>
    <property type="molecule type" value="Genomic_DNA"/>
</dbReference>
<evidence type="ECO:0000313" key="3">
    <source>
        <dbReference type="Proteomes" id="UP000325787"/>
    </source>
</evidence>
<sequence length="250" mass="28244">MDALLDLLDPRTSAPTEPGFIIISQVKELLFNLLRIEFTAVRDRIDEDEVGEALWVLRRAARVQGLLQVCWDVLGALTPQEFAEFRDVLGSASGFQSFSYRRLEFVLGNKNPSMVDAHRNSPYYEDVLAQLREPSVYDATLALLARRGLPVPADVLAADPTKPYQASEEVERAWAQVYRDRRAHPDLHLLAEALVDAADLFARWRYTHLVTVQRLLGTKPGTGGTRGVAWLDRISSHRFFPELWAVRSTS</sequence>